<proteinExistence type="predicted"/>
<dbReference type="Gene3D" id="3.30.420.10">
    <property type="entry name" value="Ribonuclease H-like superfamily/Ribonuclease H"/>
    <property type="match status" value="1"/>
</dbReference>
<gene>
    <name evidence="2" type="ORF">CM83_15629</name>
</gene>
<dbReference type="InterPro" id="IPR038717">
    <property type="entry name" value="Tc1-like_DDE_dom"/>
</dbReference>
<evidence type="ECO:0000259" key="1">
    <source>
        <dbReference type="Pfam" id="PF13358"/>
    </source>
</evidence>
<feature type="domain" description="Tc1-like transposase DDE" evidence="1">
    <location>
        <begin position="2"/>
        <end position="46"/>
    </location>
</feature>
<dbReference type="Pfam" id="PF13358">
    <property type="entry name" value="DDE_3"/>
    <property type="match status" value="1"/>
</dbReference>
<dbReference type="AlphaFoldDB" id="A0A0A9XY74"/>
<dbReference type="GO" id="GO:0003676">
    <property type="term" value="F:nucleic acid binding"/>
    <property type="evidence" value="ECO:0007669"/>
    <property type="project" value="InterPro"/>
</dbReference>
<reference evidence="2" key="2">
    <citation type="submission" date="2014-07" db="EMBL/GenBank/DDBJ databases">
        <authorList>
            <person name="Hull J."/>
        </authorList>
    </citation>
    <scope>NUCLEOTIDE SEQUENCE</scope>
</reference>
<feature type="non-terminal residue" evidence="2">
    <location>
        <position position="1"/>
    </location>
</feature>
<reference evidence="2" key="1">
    <citation type="journal article" date="2014" name="PLoS ONE">
        <title>Transcriptome-Based Identification of ABC Transporters in the Western Tarnished Plant Bug Lygus hesperus.</title>
        <authorList>
            <person name="Hull J.J."/>
            <person name="Chaney K."/>
            <person name="Geib S.M."/>
            <person name="Fabrick J.A."/>
            <person name="Brent C.S."/>
            <person name="Walsh D."/>
            <person name="Lavine L.C."/>
        </authorList>
    </citation>
    <scope>NUCLEOTIDE SEQUENCE</scope>
</reference>
<accession>A0A0A9XY74</accession>
<organism evidence="2">
    <name type="scientific">Lygus hesperus</name>
    <name type="common">Western plant bug</name>
    <dbReference type="NCBI Taxonomy" id="30085"/>
    <lineage>
        <taxon>Eukaryota</taxon>
        <taxon>Metazoa</taxon>
        <taxon>Ecdysozoa</taxon>
        <taxon>Arthropoda</taxon>
        <taxon>Hexapoda</taxon>
        <taxon>Insecta</taxon>
        <taxon>Pterygota</taxon>
        <taxon>Neoptera</taxon>
        <taxon>Paraneoptera</taxon>
        <taxon>Hemiptera</taxon>
        <taxon>Heteroptera</taxon>
        <taxon>Panheteroptera</taxon>
        <taxon>Cimicomorpha</taxon>
        <taxon>Miridae</taxon>
        <taxon>Mirini</taxon>
        <taxon>Lygus</taxon>
    </lineage>
</organism>
<dbReference type="EMBL" id="GBHO01019268">
    <property type="protein sequence ID" value="JAG24336.1"/>
    <property type="molecule type" value="Transcribed_RNA"/>
</dbReference>
<dbReference type="InterPro" id="IPR036397">
    <property type="entry name" value="RNaseH_sf"/>
</dbReference>
<evidence type="ECO:0000313" key="2">
    <source>
        <dbReference type="EMBL" id="JAG24336.1"/>
    </source>
</evidence>
<name>A0A0A9XY74_LYGHE</name>
<protein>
    <submittedName>
        <fullName evidence="2">Uncharacterized protein y4pE/y4sA</fullName>
    </submittedName>
</protein>
<sequence>RIHRSVEVRESARSLNMNLHFLPPYSPMLNPVEYALSKIKSVVRNVLSRPQDHLLQEAIRQEVAAITSFGCANYVLHYFLLLPVAAAPSLIFERQSYLVYLVTV</sequence>